<evidence type="ECO:0000256" key="1">
    <source>
        <dbReference type="ARBA" id="ARBA00000077"/>
    </source>
</evidence>
<feature type="region of interest" description="Disordered" evidence="8">
    <location>
        <begin position="113"/>
        <end position="135"/>
    </location>
</feature>
<dbReference type="InterPro" id="IPR050092">
    <property type="entry name" value="RNase_H"/>
</dbReference>
<evidence type="ECO:0000256" key="5">
    <source>
        <dbReference type="ARBA" id="ARBA00022723"/>
    </source>
</evidence>
<dbReference type="Pfam" id="PF00075">
    <property type="entry name" value="RNase_H"/>
    <property type="match status" value="1"/>
</dbReference>
<keyword evidence="5" id="KW-0479">Metal-binding</keyword>
<dbReference type="Pfam" id="PF00078">
    <property type="entry name" value="RVT_1"/>
    <property type="match status" value="1"/>
</dbReference>
<dbReference type="GeneID" id="125779747"/>
<dbReference type="SUPFAM" id="SSF53098">
    <property type="entry name" value="Ribonuclease H-like"/>
    <property type="match status" value="1"/>
</dbReference>
<protein>
    <recommendedName>
        <fullName evidence="3">ribonuclease H</fullName>
        <ecNumber evidence="3">3.1.26.4</ecNumber>
    </recommendedName>
</protein>
<organism evidence="10 11">
    <name type="scientific">Bactrocera dorsalis</name>
    <name type="common">Oriental fruit fly</name>
    <name type="synonym">Dacus dorsalis</name>
    <dbReference type="NCBI Taxonomy" id="27457"/>
    <lineage>
        <taxon>Eukaryota</taxon>
        <taxon>Metazoa</taxon>
        <taxon>Ecdysozoa</taxon>
        <taxon>Arthropoda</taxon>
        <taxon>Hexapoda</taxon>
        <taxon>Insecta</taxon>
        <taxon>Pterygota</taxon>
        <taxon>Neoptera</taxon>
        <taxon>Endopterygota</taxon>
        <taxon>Diptera</taxon>
        <taxon>Brachycera</taxon>
        <taxon>Muscomorpha</taxon>
        <taxon>Tephritoidea</taxon>
        <taxon>Tephritidae</taxon>
        <taxon>Bactrocera</taxon>
        <taxon>Bactrocera</taxon>
    </lineage>
</organism>
<dbReference type="RefSeq" id="XP_049316976.1">
    <property type="nucleotide sequence ID" value="XM_049461019.1"/>
</dbReference>
<feature type="region of interest" description="Disordered" evidence="8">
    <location>
        <begin position="318"/>
        <end position="344"/>
    </location>
</feature>
<comment type="catalytic activity">
    <reaction evidence="1">
        <text>Endonucleolytic cleavage to 5'-phosphomonoester.</text>
        <dbReference type="EC" id="3.1.26.4"/>
    </reaction>
</comment>
<evidence type="ECO:0000313" key="11">
    <source>
        <dbReference type="RefSeq" id="XP_049316976.1"/>
    </source>
</evidence>
<evidence type="ECO:0000256" key="4">
    <source>
        <dbReference type="ARBA" id="ARBA00022722"/>
    </source>
</evidence>
<dbReference type="InterPro" id="IPR000477">
    <property type="entry name" value="RT_dom"/>
</dbReference>
<feature type="compositionally biased region" description="Polar residues" evidence="8">
    <location>
        <begin position="327"/>
        <end position="344"/>
    </location>
</feature>
<name>A0ABM3K669_BACDO</name>
<dbReference type="Gene3D" id="3.30.420.10">
    <property type="entry name" value="Ribonuclease H-like superfamily/Ribonuclease H"/>
    <property type="match status" value="1"/>
</dbReference>
<evidence type="ECO:0000259" key="9">
    <source>
        <dbReference type="PROSITE" id="PS50879"/>
    </source>
</evidence>
<feature type="domain" description="RNase H type-1" evidence="9">
    <location>
        <begin position="163"/>
        <end position="291"/>
    </location>
</feature>
<comment type="similarity">
    <text evidence="2">Belongs to the RNase H family.</text>
</comment>
<reference evidence="11" key="1">
    <citation type="submission" date="2025-08" db="UniProtKB">
        <authorList>
            <consortium name="RefSeq"/>
        </authorList>
    </citation>
    <scope>IDENTIFICATION</scope>
    <source>
        <tissue evidence="11">Adult</tissue>
    </source>
</reference>
<evidence type="ECO:0000256" key="3">
    <source>
        <dbReference type="ARBA" id="ARBA00012180"/>
    </source>
</evidence>
<evidence type="ECO:0000256" key="6">
    <source>
        <dbReference type="ARBA" id="ARBA00022759"/>
    </source>
</evidence>
<keyword evidence="6" id="KW-0255">Endonuclease</keyword>
<feature type="compositionally biased region" description="Basic and acidic residues" evidence="8">
    <location>
        <begin position="122"/>
        <end position="132"/>
    </location>
</feature>
<keyword evidence="7" id="KW-0378">Hydrolase</keyword>
<proteinExistence type="inferred from homology"/>
<dbReference type="EC" id="3.1.26.4" evidence="3"/>
<evidence type="ECO:0000313" key="10">
    <source>
        <dbReference type="Proteomes" id="UP001652620"/>
    </source>
</evidence>
<evidence type="ECO:0000256" key="7">
    <source>
        <dbReference type="ARBA" id="ARBA00022801"/>
    </source>
</evidence>
<dbReference type="PANTHER" id="PTHR10642:SF26">
    <property type="entry name" value="RIBONUCLEASE H1"/>
    <property type="match status" value="1"/>
</dbReference>
<dbReference type="CDD" id="cd09276">
    <property type="entry name" value="Rnase_HI_RT_non_LTR"/>
    <property type="match status" value="1"/>
</dbReference>
<accession>A0ABM3K669</accession>
<dbReference type="Proteomes" id="UP001652620">
    <property type="component" value="Chromosome 6"/>
</dbReference>
<evidence type="ECO:0000256" key="8">
    <source>
        <dbReference type="SAM" id="MobiDB-lite"/>
    </source>
</evidence>
<keyword evidence="10" id="KW-1185">Reference proteome</keyword>
<dbReference type="PROSITE" id="PS50879">
    <property type="entry name" value="RNASE_H_1"/>
    <property type="match status" value="1"/>
</dbReference>
<dbReference type="InterPro" id="IPR012337">
    <property type="entry name" value="RNaseH-like_sf"/>
</dbReference>
<sequence length="344" mass="38379">MEKIVDQEIRMNALRRAPLHPAQHAYRAGRSTSTALYQLTTEIESSLEHGEVMLCAFLDIEGAFDNTSHKSVARALEKRNVAPPVRRWIQAVLRSRVAETTVGDRRIRLGTTRGCPQGATFKPDRGQGDKGFDGVQSTGGKRFKVTLGSKDEWDDSNFELMLRNSTLRWYTDGSKMSEGIGAGIVGPRTKLSIPMGEFPSIFQAEVFAISQCIDINLHRNYRNERIAILSDSQAALKAISSYEIKSRLVQECRERLNSLAEKNQVHLIWVPGHKGIAGNELADELARTAASTRMVGPEPFMGVGPHALKEQLRKEEVEDREQHWHQTRGTSSGYWSHGTLATAN</sequence>
<dbReference type="InterPro" id="IPR002156">
    <property type="entry name" value="RNaseH_domain"/>
</dbReference>
<evidence type="ECO:0000256" key="2">
    <source>
        <dbReference type="ARBA" id="ARBA00005300"/>
    </source>
</evidence>
<dbReference type="PANTHER" id="PTHR10642">
    <property type="entry name" value="RIBONUCLEASE H1"/>
    <property type="match status" value="1"/>
</dbReference>
<keyword evidence="4" id="KW-0540">Nuclease</keyword>
<dbReference type="InterPro" id="IPR036397">
    <property type="entry name" value="RNaseH_sf"/>
</dbReference>
<gene>
    <name evidence="11" type="primary">LOC125779747</name>
</gene>